<dbReference type="Gene3D" id="3.40.640.10">
    <property type="entry name" value="Type I PLP-dependent aspartate aminotransferase-like (Major domain)"/>
    <property type="match status" value="1"/>
</dbReference>
<evidence type="ECO:0000256" key="1">
    <source>
        <dbReference type="ARBA" id="ARBA00022898"/>
    </source>
</evidence>
<keyword evidence="1 4" id="KW-0663">Pyridoxal phosphate</keyword>
<dbReference type="PANTHER" id="PTHR30244">
    <property type="entry name" value="TRANSAMINASE"/>
    <property type="match status" value="1"/>
</dbReference>
<keyword evidence="6" id="KW-0808">Transferase</keyword>
<dbReference type="EMBL" id="VDGT01000001">
    <property type="protein sequence ID" value="TNM34193.1"/>
    <property type="molecule type" value="Genomic_DNA"/>
</dbReference>
<dbReference type="InterPro" id="IPR000653">
    <property type="entry name" value="DegT/StrS_aminotransferase"/>
</dbReference>
<comment type="caution">
    <text evidence="6">The sequence shown here is derived from an EMBL/GenBank/DDBJ whole genome shotgun (WGS) entry which is preliminary data.</text>
</comment>
<sequence length="382" mass="40879">MPQLPAFREPLHVGRPNIGDRDRLRERIDAALDRRWLSSGPLVRELEERVAALAGTRHAVATCNATIGLQLAARAVGIEPGAEVIVPAFTWVATPHALGWIGITPVFCDVDEETGNIDPAHAEKLIGPATGGILGVHVFGRPCPVDELTALAEHRGVPLFFDAAHGLGSTYRGRPVGGFGAAEVFSFHATKFINSFEGGAVVTDDPETAARARAMRNFGIQDDGQVGTAGTNAKLSEASAAMGLTSLESMDDLMAHNLANQRAYEDGLGDLPGVTVRRQEPGERANHQYVVIEIDEAVAGVHRDRVHAVLSERNVLSRRYFHPSCHQVEPYRSSPGTHAPLPLPHAEALSERVLSLPTGSAVDATDIAGVCDIVRWAVQNRG</sequence>
<dbReference type="PIRSF" id="PIRSF000390">
    <property type="entry name" value="PLP_StrS"/>
    <property type="match status" value="1"/>
</dbReference>
<evidence type="ECO:0000256" key="3">
    <source>
        <dbReference type="PIRSR" id="PIRSR000390-1"/>
    </source>
</evidence>
<feature type="modified residue" description="N6-(pyridoxal phosphate)lysine" evidence="4">
    <location>
        <position position="191"/>
    </location>
</feature>
<dbReference type="InterPro" id="IPR015421">
    <property type="entry name" value="PyrdxlP-dep_Trfase_major"/>
</dbReference>
<dbReference type="SUPFAM" id="SSF53383">
    <property type="entry name" value="PLP-dependent transferases"/>
    <property type="match status" value="1"/>
</dbReference>
<dbReference type="GO" id="GO:0030170">
    <property type="term" value="F:pyridoxal phosphate binding"/>
    <property type="evidence" value="ECO:0007669"/>
    <property type="project" value="TreeGrafter"/>
</dbReference>
<dbReference type="Proteomes" id="UP000311713">
    <property type="component" value="Unassembled WGS sequence"/>
</dbReference>
<dbReference type="CDD" id="cd00616">
    <property type="entry name" value="AHBA_syn"/>
    <property type="match status" value="1"/>
</dbReference>
<accession>A0A5C4VE83</accession>
<evidence type="ECO:0000256" key="4">
    <source>
        <dbReference type="PIRSR" id="PIRSR000390-2"/>
    </source>
</evidence>
<evidence type="ECO:0000313" key="7">
    <source>
        <dbReference type="Proteomes" id="UP000311713"/>
    </source>
</evidence>
<evidence type="ECO:0000256" key="2">
    <source>
        <dbReference type="ARBA" id="ARBA00037999"/>
    </source>
</evidence>
<dbReference type="Gene3D" id="3.90.1150.10">
    <property type="entry name" value="Aspartate Aminotransferase, domain 1"/>
    <property type="match status" value="1"/>
</dbReference>
<dbReference type="Pfam" id="PF01041">
    <property type="entry name" value="DegT_DnrJ_EryC1"/>
    <property type="match status" value="1"/>
</dbReference>
<evidence type="ECO:0000256" key="5">
    <source>
        <dbReference type="RuleBase" id="RU004508"/>
    </source>
</evidence>
<organism evidence="6 7">
    <name type="scientific">Streptomyces sedi</name>
    <dbReference type="NCBI Taxonomy" id="555059"/>
    <lineage>
        <taxon>Bacteria</taxon>
        <taxon>Bacillati</taxon>
        <taxon>Actinomycetota</taxon>
        <taxon>Actinomycetes</taxon>
        <taxon>Kitasatosporales</taxon>
        <taxon>Streptomycetaceae</taxon>
        <taxon>Streptomyces</taxon>
    </lineage>
</organism>
<protein>
    <submittedName>
        <fullName evidence="6">Aminotransferase class I/II-fold pyridoxal phosphate-dependent enzyme</fullName>
    </submittedName>
</protein>
<dbReference type="AlphaFoldDB" id="A0A5C4VE83"/>
<reference evidence="6 7" key="1">
    <citation type="submission" date="2019-06" db="EMBL/GenBank/DDBJ databases">
        <title>Draft genome of Streptomyces sedi sp. JCM16909.</title>
        <authorList>
            <person name="Klykleung N."/>
            <person name="Tanasupawat S."/>
            <person name="Kudo T."/>
            <person name="Yuki M."/>
            <person name="Ohkuma M."/>
        </authorList>
    </citation>
    <scope>NUCLEOTIDE SEQUENCE [LARGE SCALE GENOMIC DNA]</scope>
    <source>
        <strain evidence="6 7">JCM 16909</strain>
    </source>
</reference>
<keyword evidence="7" id="KW-1185">Reference proteome</keyword>
<dbReference type="RefSeq" id="WP_139639955.1">
    <property type="nucleotide sequence ID" value="NZ_BAAAZS010000014.1"/>
</dbReference>
<proteinExistence type="inferred from homology"/>
<dbReference type="InterPro" id="IPR015424">
    <property type="entry name" value="PyrdxlP-dep_Trfase"/>
</dbReference>
<name>A0A5C4VE83_9ACTN</name>
<gene>
    <name evidence="6" type="ORF">FH715_00370</name>
</gene>
<keyword evidence="6" id="KW-0032">Aminotransferase</keyword>
<dbReference type="GO" id="GO:0000271">
    <property type="term" value="P:polysaccharide biosynthetic process"/>
    <property type="evidence" value="ECO:0007669"/>
    <property type="project" value="TreeGrafter"/>
</dbReference>
<dbReference type="InterPro" id="IPR015422">
    <property type="entry name" value="PyrdxlP-dep_Trfase_small"/>
</dbReference>
<dbReference type="PANTHER" id="PTHR30244:SF9">
    <property type="entry name" value="PROTEIN RV3402C"/>
    <property type="match status" value="1"/>
</dbReference>
<feature type="active site" description="Proton acceptor" evidence="3">
    <location>
        <position position="191"/>
    </location>
</feature>
<dbReference type="OrthoDB" id="9804264at2"/>
<dbReference type="GO" id="GO:0008483">
    <property type="term" value="F:transaminase activity"/>
    <property type="evidence" value="ECO:0007669"/>
    <property type="project" value="UniProtKB-KW"/>
</dbReference>
<evidence type="ECO:0000313" key="6">
    <source>
        <dbReference type="EMBL" id="TNM34193.1"/>
    </source>
</evidence>
<comment type="similarity">
    <text evidence="2 5">Belongs to the DegT/DnrJ/EryC1 family.</text>
</comment>